<dbReference type="Gene3D" id="1.10.260.40">
    <property type="entry name" value="lambda repressor-like DNA-binding domains"/>
    <property type="match status" value="1"/>
</dbReference>
<dbReference type="Proteomes" id="UP000095141">
    <property type="component" value="Unassembled WGS sequence"/>
</dbReference>
<dbReference type="RefSeq" id="WP_019253013.1">
    <property type="nucleotide sequence ID" value="NZ_CP136906.1"/>
</dbReference>
<dbReference type="PANTHER" id="PTHR46558">
    <property type="entry name" value="TRACRIPTIONAL REGULATORY PROTEIN-RELATED-RELATED"/>
    <property type="match status" value="1"/>
</dbReference>
<evidence type="ECO:0000313" key="8">
    <source>
        <dbReference type="Proteomes" id="UP000452188"/>
    </source>
</evidence>
<reference evidence="7 8" key="2">
    <citation type="submission" date="2019-11" db="EMBL/GenBank/DDBJ databases">
        <title>Draft genome sequence of 12 host-associated Lactobacillus reuteri rodent strains.</title>
        <authorList>
            <person name="Zhang S."/>
            <person name="Ozcam M."/>
            <person name="Van Pijkeren J.P."/>
        </authorList>
    </citation>
    <scope>NUCLEOTIDE SEQUENCE [LARGE SCALE GENOMIC DNA]</scope>
    <source>
        <strain evidence="3 8">6799jm-1</strain>
        <strain evidence="4 7">L1604-1</strain>
    </source>
</reference>
<evidence type="ECO:0000313" key="4">
    <source>
        <dbReference type="EMBL" id="MRG84625.1"/>
    </source>
</evidence>
<dbReference type="AlphaFoldDB" id="A0A1C2GA53"/>
<feature type="domain" description="HTH cro/C1-type" evidence="2">
    <location>
        <begin position="8"/>
        <end position="63"/>
    </location>
</feature>
<gene>
    <name evidence="5" type="ORF">BFD03_04370</name>
    <name evidence="3" type="ORF">GIX79_00845</name>
    <name evidence="4" type="ORF">GIX80_09620</name>
</gene>
<evidence type="ECO:0000313" key="5">
    <source>
        <dbReference type="EMBL" id="OCX48306.1"/>
    </source>
</evidence>
<evidence type="ECO:0000259" key="2">
    <source>
        <dbReference type="PROSITE" id="PS50943"/>
    </source>
</evidence>
<evidence type="ECO:0000256" key="1">
    <source>
        <dbReference type="ARBA" id="ARBA00023125"/>
    </source>
</evidence>
<evidence type="ECO:0000313" key="7">
    <source>
        <dbReference type="Proteomes" id="UP000441557"/>
    </source>
</evidence>
<sequence length="110" mass="12498">MNNLSQNIVNHRHILHLTQEKLAEKAKISVNFLSKLERGASRTVSAETLQHLANALKISMEELLNGIDEEHSYTKGPYEIQLDEILASYSQTQREEICKGIITILNARIE</sequence>
<protein>
    <submittedName>
        <fullName evidence="3">Helix-turn-helix domain-containing protein</fullName>
    </submittedName>
    <submittedName>
        <fullName evidence="5">Transcriptional regulator</fullName>
    </submittedName>
</protein>
<dbReference type="GO" id="GO:0003677">
    <property type="term" value="F:DNA binding"/>
    <property type="evidence" value="ECO:0007669"/>
    <property type="project" value="UniProtKB-KW"/>
</dbReference>
<dbReference type="Proteomes" id="UP000452188">
    <property type="component" value="Unassembled WGS sequence"/>
</dbReference>
<dbReference type="PROSITE" id="PS50943">
    <property type="entry name" value="HTH_CROC1"/>
    <property type="match status" value="1"/>
</dbReference>
<reference evidence="5 6" key="1">
    <citation type="submission" date="2016-08" db="EMBL/GenBank/DDBJ databases">
        <title>Probiotic bacterium isolated from chicken gut.</title>
        <authorList>
            <person name="Levy J.L."/>
            <person name="Hassan H.M."/>
            <person name="Mendoza M.A."/>
        </authorList>
    </citation>
    <scope>NUCLEOTIDE SEQUENCE [LARGE SCALE GENOMIC DNA]</scope>
    <source>
        <strain evidence="5 6">P43</strain>
    </source>
</reference>
<dbReference type="PANTHER" id="PTHR46558:SF11">
    <property type="entry name" value="HTH-TYPE TRANSCRIPTIONAL REGULATOR XRE"/>
    <property type="match status" value="1"/>
</dbReference>
<dbReference type="EMBL" id="MCNS01000007">
    <property type="protein sequence ID" value="OCX48306.1"/>
    <property type="molecule type" value="Genomic_DNA"/>
</dbReference>
<evidence type="ECO:0000313" key="6">
    <source>
        <dbReference type="Proteomes" id="UP000095141"/>
    </source>
</evidence>
<organism evidence="5 6">
    <name type="scientific">Limosilactobacillus reuteri</name>
    <name type="common">Lactobacillus reuteri</name>
    <dbReference type="NCBI Taxonomy" id="1598"/>
    <lineage>
        <taxon>Bacteria</taxon>
        <taxon>Bacillati</taxon>
        <taxon>Bacillota</taxon>
        <taxon>Bacilli</taxon>
        <taxon>Lactobacillales</taxon>
        <taxon>Lactobacillaceae</taxon>
        <taxon>Limosilactobacillus</taxon>
    </lineage>
</organism>
<dbReference type="Proteomes" id="UP000441557">
    <property type="component" value="Unassembled WGS sequence"/>
</dbReference>
<dbReference type="InterPro" id="IPR001387">
    <property type="entry name" value="Cro/C1-type_HTH"/>
</dbReference>
<dbReference type="Pfam" id="PF01381">
    <property type="entry name" value="HTH_3"/>
    <property type="match status" value="1"/>
</dbReference>
<proteinExistence type="predicted"/>
<dbReference type="EMBL" id="WJMZ01000016">
    <property type="protein sequence ID" value="MRG84625.1"/>
    <property type="molecule type" value="Genomic_DNA"/>
</dbReference>
<evidence type="ECO:0000313" key="3">
    <source>
        <dbReference type="EMBL" id="MRG74330.1"/>
    </source>
</evidence>
<dbReference type="InterPro" id="IPR010982">
    <property type="entry name" value="Lambda_DNA-bd_dom_sf"/>
</dbReference>
<keyword evidence="1" id="KW-0238">DNA-binding</keyword>
<comment type="caution">
    <text evidence="5">The sequence shown here is derived from an EMBL/GenBank/DDBJ whole genome shotgun (WGS) entry which is preliminary data.</text>
</comment>
<accession>A0A1C2GA53</accession>
<dbReference type="SUPFAM" id="SSF47413">
    <property type="entry name" value="lambda repressor-like DNA-binding domains"/>
    <property type="match status" value="1"/>
</dbReference>
<dbReference type="SMART" id="SM00530">
    <property type="entry name" value="HTH_XRE"/>
    <property type="match status" value="1"/>
</dbReference>
<name>A0A1C2GA53_LIMRT</name>
<dbReference type="EMBL" id="WJMV01000002">
    <property type="protein sequence ID" value="MRG74330.1"/>
    <property type="molecule type" value="Genomic_DNA"/>
</dbReference>
<dbReference type="CDD" id="cd00093">
    <property type="entry name" value="HTH_XRE"/>
    <property type="match status" value="1"/>
</dbReference>